<dbReference type="InterPro" id="IPR013342">
    <property type="entry name" value="Mandelate_racemase_C"/>
</dbReference>
<protein>
    <submittedName>
        <fullName evidence="3">Mandelate racemase/muconate lactonizing enzyme family protein</fullName>
    </submittedName>
</protein>
<proteinExistence type="predicted"/>
<dbReference type="SMART" id="SM00922">
    <property type="entry name" value="MR_MLE"/>
    <property type="match status" value="1"/>
</dbReference>
<keyword evidence="4" id="KW-1185">Reference proteome</keyword>
<comment type="caution">
    <text evidence="3">The sequence shown here is derived from an EMBL/GenBank/DDBJ whole genome shotgun (WGS) entry which is preliminary data.</text>
</comment>
<dbReference type="GO" id="GO:0016829">
    <property type="term" value="F:lyase activity"/>
    <property type="evidence" value="ECO:0007669"/>
    <property type="project" value="UniProtKB-KW"/>
</dbReference>
<organism evidence="3 4">
    <name type="scientific">Marivibrio halodurans</name>
    <dbReference type="NCBI Taxonomy" id="2039722"/>
    <lineage>
        <taxon>Bacteria</taxon>
        <taxon>Pseudomonadati</taxon>
        <taxon>Pseudomonadota</taxon>
        <taxon>Alphaproteobacteria</taxon>
        <taxon>Rhodospirillales</taxon>
        <taxon>Rhodospirillaceae</taxon>
        <taxon>Marivibrio</taxon>
    </lineage>
</organism>
<evidence type="ECO:0000313" key="4">
    <source>
        <dbReference type="Proteomes" id="UP000672602"/>
    </source>
</evidence>
<dbReference type="InterPro" id="IPR029065">
    <property type="entry name" value="Enolase_C-like"/>
</dbReference>
<dbReference type="PANTHER" id="PTHR48080:SF2">
    <property type="entry name" value="D-GALACTONATE DEHYDRATASE"/>
    <property type="match status" value="1"/>
</dbReference>
<gene>
    <name evidence="3" type="ORF">KAJ83_16585</name>
</gene>
<dbReference type="SUPFAM" id="SSF54826">
    <property type="entry name" value="Enolase N-terminal domain-like"/>
    <property type="match status" value="1"/>
</dbReference>
<dbReference type="InterPro" id="IPR034593">
    <property type="entry name" value="DgoD-like"/>
</dbReference>
<dbReference type="AlphaFoldDB" id="A0A8J7S866"/>
<feature type="domain" description="Mandelate racemase/muconate lactonizing enzyme C-terminal" evidence="2">
    <location>
        <begin position="146"/>
        <end position="255"/>
    </location>
</feature>
<dbReference type="InterPro" id="IPR013341">
    <property type="entry name" value="Mandelate_racemase_N_dom"/>
</dbReference>
<evidence type="ECO:0000313" key="3">
    <source>
        <dbReference type="EMBL" id="MBP5858639.1"/>
    </source>
</evidence>
<dbReference type="Pfam" id="PF02746">
    <property type="entry name" value="MR_MLE_N"/>
    <property type="match status" value="1"/>
</dbReference>
<dbReference type="InterPro" id="IPR029017">
    <property type="entry name" value="Enolase-like_N"/>
</dbReference>
<dbReference type="Pfam" id="PF13378">
    <property type="entry name" value="MR_MLE_C"/>
    <property type="match status" value="1"/>
</dbReference>
<dbReference type="PANTHER" id="PTHR48080">
    <property type="entry name" value="D-GALACTONATE DEHYDRATASE-RELATED"/>
    <property type="match status" value="1"/>
</dbReference>
<sequence>MRIQDLETFVVGNPPPGFGGRYFLFVKLTADDGTVGYGEVYAASFGPKALVAMIEDVFARHLQDHSPFETERFFRACHGSGFSQRPDPSMMGVASGLEMACWDIVGKALDRPVRELIGGTVHRRLRGYTYLYPGPAEDPATFYADPDASAARAAELVAEGFTALKFDPAGPYTQFGPHQPDMAILDRSEAFCAKVRAAVGDKADLLFGTHGQFTPSGAKRLARRLEPYDPLWFEEPISPEMPEHMGAVAAATRIPVATGERLTTKWEFARVLRSGAANILQMNLGRVGGILEAKKIAGMAEAYAAQIAPHLYCGPIVGAANIQIAAASPNFLILEGIGKWDGFHADILKTPIRWEDGHVIPPDAPGLGVELNEDVARAHPYEGERLHLEMQPQPFDPARDGLFAGG</sequence>
<dbReference type="Gene3D" id="3.30.390.10">
    <property type="entry name" value="Enolase-like, N-terminal domain"/>
    <property type="match status" value="1"/>
</dbReference>
<evidence type="ECO:0000256" key="1">
    <source>
        <dbReference type="ARBA" id="ARBA00023239"/>
    </source>
</evidence>
<evidence type="ECO:0000259" key="2">
    <source>
        <dbReference type="SMART" id="SM00922"/>
    </source>
</evidence>
<dbReference type="Proteomes" id="UP000672602">
    <property type="component" value="Unassembled WGS sequence"/>
</dbReference>
<dbReference type="CDD" id="cd03316">
    <property type="entry name" value="MR_like"/>
    <property type="match status" value="1"/>
</dbReference>
<dbReference type="Gene3D" id="3.20.20.120">
    <property type="entry name" value="Enolase-like C-terminal domain"/>
    <property type="match status" value="1"/>
</dbReference>
<reference evidence="3" key="1">
    <citation type="submission" date="2021-04" db="EMBL/GenBank/DDBJ databases">
        <authorList>
            <person name="Zhang D.-C."/>
        </authorList>
    </citation>
    <scope>NUCLEOTIDE SEQUENCE</scope>
    <source>
        <strain evidence="3">CGMCC 1.15697</strain>
    </source>
</reference>
<keyword evidence="1" id="KW-0456">Lyase</keyword>
<dbReference type="SUPFAM" id="SSF51604">
    <property type="entry name" value="Enolase C-terminal domain-like"/>
    <property type="match status" value="1"/>
</dbReference>
<dbReference type="RefSeq" id="WP_210683227.1">
    <property type="nucleotide sequence ID" value="NZ_JAGMWN010000009.1"/>
</dbReference>
<dbReference type="InterPro" id="IPR036849">
    <property type="entry name" value="Enolase-like_C_sf"/>
</dbReference>
<accession>A0A8J7S866</accession>
<name>A0A8J7S866_9PROT</name>
<dbReference type="EMBL" id="JAGMWN010000009">
    <property type="protein sequence ID" value="MBP5858639.1"/>
    <property type="molecule type" value="Genomic_DNA"/>
</dbReference>